<evidence type="ECO:0000256" key="1">
    <source>
        <dbReference type="ARBA" id="ARBA00005964"/>
    </source>
</evidence>
<proteinExistence type="inferred from homology"/>
<evidence type="ECO:0000256" key="3">
    <source>
        <dbReference type="RuleBase" id="RU361235"/>
    </source>
</evidence>
<comment type="similarity">
    <text evidence="1 3">Belongs to the type-B carboxylesterase/lipase family.</text>
</comment>
<dbReference type="Proteomes" id="UP000606008">
    <property type="component" value="Unassembled WGS sequence"/>
</dbReference>
<dbReference type="InterPro" id="IPR050309">
    <property type="entry name" value="Type-B_Carboxylest/Lipase"/>
</dbReference>
<dbReference type="InterPro" id="IPR019826">
    <property type="entry name" value="Carboxylesterase_B_AS"/>
</dbReference>
<dbReference type="Gene3D" id="3.40.50.1820">
    <property type="entry name" value="alpha/beta hydrolase"/>
    <property type="match status" value="1"/>
</dbReference>
<keyword evidence="2 3" id="KW-0378">Hydrolase</keyword>
<reference evidence="5" key="1">
    <citation type="submission" date="2024-05" db="EMBL/GenBank/DDBJ databases">
        <authorList>
            <person name="Jung D.-H."/>
        </authorList>
    </citation>
    <scope>NUCLEOTIDE SEQUENCE</scope>
    <source>
        <strain evidence="5">JA-25</strain>
    </source>
</reference>
<evidence type="ECO:0000313" key="5">
    <source>
        <dbReference type="EMBL" id="NID08997.1"/>
    </source>
</evidence>
<sequence>MKTSLLLLSASFAALLSTAAFIPVPKMFDTVAVTGGTISGTLNKTGDVHVFRGIPFAAPPVGILRWKAPQPVKPWSGIRACAAFGPSPMQGAPAPFGPWSAEYLIAPEPISEDCLYLNVWTGARSANEKRPVLLWIYGGGFNSGGGNVPLYDGEATARKGVIYVSANYRVGPFGFFAHPELTRESGTNASGNYGLMDQVSALKWVKANIAQFGGDPNNVTIAGQSAGSMSVNCLVASPLAKNLFTKVIAESGASLARPMATLAQAEESGLKVMQALGTSSLAELRAKPAADIMQKGQGSVRGPIVDGYVLPEPMAALFGAGRQNKVTLLTGWNEDEGMAFGPPKNAADYKRQIRQQYGADAETLLRYYPGETDAQAAASQNNLSRDQIFGAQNFGWANLESQQGRNVYVYRFTRKLPATGDYARYGAFHTGEVAYAYDNLQFIDHQLRPLNATDDALAKTMSAYWVNFIKTGNPDGKGVPHWPAYRVADKQIMTLGDKVQAQSIPDAPSLDFLFTLLSRP</sequence>
<keyword evidence="3" id="KW-0732">Signal</keyword>
<evidence type="ECO:0000313" key="6">
    <source>
        <dbReference type="Proteomes" id="UP000606008"/>
    </source>
</evidence>
<feature type="chain" id="PRO_5044981737" description="Carboxylic ester hydrolase" evidence="3">
    <location>
        <begin position="23"/>
        <end position="520"/>
    </location>
</feature>
<dbReference type="PANTHER" id="PTHR11559">
    <property type="entry name" value="CARBOXYLESTERASE"/>
    <property type="match status" value="1"/>
</dbReference>
<feature type="signal peptide" evidence="3">
    <location>
        <begin position="1"/>
        <end position="22"/>
    </location>
</feature>
<dbReference type="InterPro" id="IPR029058">
    <property type="entry name" value="AB_hydrolase_fold"/>
</dbReference>
<name>A0ABX0QAY9_9BACT</name>
<dbReference type="PROSITE" id="PS00122">
    <property type="entry name" value="CARBOXYLESTERASE_B_1"/>
    <property type="match status" value="1"/>
</dbReference>
<dbReference type="EMBL" id="WAEL01000001">
    <property type="protein sequence ID" value="NID08997.1"/>
    <property type="molecule type" value="Genomic_DNA"/>
</dbReference>
<dbReference type="InterPro" id="IPR002018">
    <property type="entry name" value="CarbesteraseB"/>
</dbReference>
<accession>A0ABX0QAY9</accession>
<organism evidence="5 6">
    <name type="scientific">Fibrivirga algicola</name>
    <dbReference type="NCBI Taxonomy" id="2950420"/>
    <lineage>
        <taxon>Bacteria</taxon>
        <taxon>Pseudomonadati</taxon>
        <taxon>Bacteroidota</taxon>
        <taxon>Cytophagia</taxon>
        <taxon>Cytophagales</taxon>
        <taxon>Spirosomataceae</taxon>
        <taxon>Fibrivirga</taxon>
    </lineage>
</organism>
<dbReference type="RefSeq" id="WP_166690762.1">
    <property type="nucleotide sequence ID" value="NZ_WAEL01000001.1"/>
</dbReference>
<comment type="caution">
    <text evidence="5">The sequence shown here is derived from an EMBL/GenBank/DDBJ whole genome shotgun (WGS) entry which is preliminary data.</text>
</comment>
<evidence type="ECO:0000256" key="2">
    <source>
        <dbReference type="ARBA" id="ARBA00022801"/>
    </source>
</evidence>
<evidence type="ECO:0000259" key="4">
    <source>
        <dbReference type="Pfam" id="PF00135"/>
    </source>
</evidence>
<dbReference type="EC" id="3.1.1.-" evidence="3"/>
<protein>
    <recommendedName>
        <fullName evidence="3">Carboxylic ester hydrolase</fullName>
        <ecNumber evidence="3">3.1.1.-</ecNumber>
    </recommendedName>
</protein>
<keyword evidence="6" id="KW-1185">Reference proteome</keyword>
<feature type="domain" description="Carboxylesterase type B" evidence="4">
    <location>
        <begin position="30"/>
        <end position="511"/>
    </location>
</feature>
<dbReference type="SUPFAM" id="SSF53474">
    <property type="entry name" value="alpha/beta-Hydrolases"/>
    <property type="match status" value="1"/>
</dbReference>
<gene>
    <name evidence="5" type="ORF">F7231_02330</name>
</gene>
<dbReference type="Pfam" id="PF00135">
    <property type="entry name" value="COesterase"/>
    <property type="match status" value="1"/>
</dbReference>